<gene>
    <name evidence="3" type="ORF">QE152_g36748</name>
</gene>
<evidence type="ECO:0000313" key="3">
    <source>
        <dbReference type="EMBL" id="KAK9687044.1"/>
    </source>
</evidence>
<evidence type="ECO:0000256" key="1">
    <source>
        <dbReference type="SAM" id="MobiDB-lite"/>
    </source>
</evidence>
<feature type="domain" description="DUF8207" evidence="2">
    <location>
        <begin position="41"/>
        <end position="79"/>
    </location>
</feature>
<reference evidence="3 4" key="1">
    <citation type="journal article" date="2024" name="BMC Genomics">
        <title>De novo assembly and annotation of Popillia japonica's genome with initial clues to its potential as an invasive pest.</title>
        <authorList>
            <person name="Cucini C."/>
            <person name="Boschi S."/>
            <person name="Funari R."/>
            <person name="Cardaioli E."/>
            <person name="Iannotti N."/>
            <person name="Marturano G."/>
            <person name="Paoli F."/>
            <person name="Bruttini M."/>
            <person name="Carapelli A."/>
            <person name="Frati F."/>
            <person name="Nardi F."/>
        </authorList>
    </citation>
    <scope>NUCLEOTIDE SEQUENCE [LARGE SCALE GENOMIC DNA]</scope>
    <source>
        <strain evidence="3">DMR45628</strain>
    </source>
</reference>
<evidence type="ECO:0000313" key="4">
    <source>
        <dbReference type="Proteomes" id="UP001458880"/>
    </source>
</evidence>
<dbReference type="Pfam" id="PF26634">
    <property type="entry name" value="DUF8207"/>
    <property type="match status" value="1"/>
</dbReference>
<dbReference type="AlphaFoldDB" id="A0AAW1ICL8"/>
<keyword evidence="4" id="KW-1185">Reference proteome</keyword>
<dbReference type="InterPro" id="IPR058520">
    <property type="entry name" value="DUF8207"/>
</dbReference>
<proteinExistence type="predicted"/>
<dbReference type="Proteomes" id="UP001458880">
    <property type="component" value="Unassembled WGS sequence"/>
</dbReference>
<feature type="compositionally biased region" description="Basic and acidic residues" evidence="1">
    <location>
        <begin position="8"/>
        <end position="21"/>
    </location>
</feature>
<protein>
    <recommendedName>
        <fullName evidence="2">DUF8207 domain-containing protein</fullName>
    </recommendedName>
</protein>
<evidence type="ECO:0000259" key="2">
    <source>
        <dbReference type="Pfam" id="PF26634"/>
    </source>
</evidence>
<comment type="caution">
    <text evidence="3">The sequence shown here is derived from an EMBL/GenBank/DDBJ whole genome shotgun (WGS) entry which is preliminary data.</text>
</comment>
<name>A0AAW1ICL8_POPJA</name>
<organism evidence="3 4">
    <name type="scientific">Popillia japonica</name>
    <name type="common">Japanese beetle</name>
    <dbReference type="NCBI Taxonomy" id="7064"/>
    <lineage>
        <taxon>Eukaryota</taxon>
        <taxon>Metazoa</taxon>
        <taxon>Ecdysozoa</taxon>
        <taxon>Arthropoda</taxon>
        <taxon>Hexapoda</taxon>
        <taxon>Insecta</taxon>
        <taxon>Pterygota</taxon>
        <taxon>Neoptera</taxon>
        <taxon>Endopterygota</taxon>
        <taxon>Coleoptera</taxon>
        <taxon>Polyphaga</taxon>
        <taxon>Scarabaeiformia</taxon>
        <taxon>Scarabaeidae</taxon>
        <taxon>Rutelinae</taxon>
        <taxon>Popillia</taxon>
    </lineage>
</organism>
<feature type="region of interest" description="Disordered" evidence="1">
    <location>
        <begin position="1"/>
        <end position="21"/>
    </location>
</feature>
<accession>A0AAW1ICL8</accession>
<dbReference type="EMBL" id="JASPKY010000665">
    <property type="protein sequence ID" value="KAK9687044.1"/>
    <property type="molecule type" value="Genomic_DNA"/>
</dbReference>
<sequence>MTDEKEEFDEKYGNRETEGKLKLGNADVRRIREKLPMPMPENYKYILKNTHSYKIDYNPNKKTAASRGTKYMKFMKPILEGHPPNVWWTRNWKTGLGLGNIPL</sequence>